<dbReference type="AlphaFoldDB" id="A0A840CPI7"/>
<evidence type="ECO:0008006" key="3">
    <source>
        <dbReference type="Google" id="ProtNLM"/>
    </source>
</evidence>
<keyword evidence="2" id="KW-1185">Reference proteome</keyword>
<organism evidence="1 2">
    <name type="scientific">Dysgonomonas hofstadii</name>
    <dbReference type="NCBI Taxonomy" id="637886"/>
    <lineage>
        <taxon>Bacteria</taxon>
        <taxon>Pseudomonadati</taxon>
        <taxon>Bacteroidota</taxon>
        <taxon>Bacteroidia</taxon>
        <taxon>Bacteroidales</taxon>
        <taxon>Dysgonomonadaceae</taxon>
        <taxon>Dysgonomonas</taxon>
    </lineage>
</organism>
<sequence>MKKYIYIIFGFLLLSFPFGKVMGQNCDYTLEVSTAPSTCQSNGTVTVTIKGEMSTLKDIDYSLESAGFNQLAQSSNVFNGVPSGTYTVTVRAFCVDGGAEVVKIEKNVTVGGNYQVPVLRLSTSDSRKSYAECNSGKIALEVVGGSGTFTFTILSAPTGSPTGLVTATRKGTTNIYDLTGENYPAGSYQVEVDDGCYTGSLTFTLGTVTGLPDIPGTTNEAWYFGYPTDGNCSILPYSPYAPSSSLTDYYRYYSDGLYELAVAPEGVTPSAGDWFTWKSSESTNINISPYTLADFYESPVGTKNLSIYMRLKGCATVNKFENIRFSSRMSSNRDQECDGAKFTLDLAYNYSNTTKTLVCFPLSVTVTKRIGSTIVYTQTGINDITAARNVVFTLPYDASTYDIEVRDGSNKVISNSFSISTPTEISVSNRTLIESLYCDYYTFGSYPNYIACYPIEVTAIHPTTGATQTGTIDGPNKAISPRLILDYNTTYNLEYKFTNANPVQIVKATERKTSPISTSYTFGISPTTYSNTTSYYCTENGGFLTLKPDKYYPVGTTITITGPPGYTTQTVTTTSSSSSAREMPFTVLPPGHYTATIDQGCGTPIVVEADFNGMYAVKNDIFTYTKTEDDCAGLKITPVGTLTYQGMDADTYYRITKGPDGVNYDKTVKIPGESFFITASGTYTLGIMTRNLQTGCTLRTIDIECDVQQFQLDPKETSAYVCVGGYQGIILAKAIGGFGSNTYSYELWDANNTAKINEATPTILPDGRVRFDYGAGGDTYTVRFEDDCGNKFSQIVTLADLKTARIVSGTTEVCSGDPIQLNCLTLGNTKYEWTGPNGFTSDEQNPNIPIADASMSGVYKVSVEPEFCGVPVEQEITVNVYGDLIPAVASNVNVCSRSSGVSLESITTGGKISSYTYQWQTSTDGISGWTDIAGATQATYTPPTTQQGTFYFRKVTTDVCSTVPSGVITINVAPCYIPVNPDIQIKTER</sequence>
<evidence type="ECO:0000313" key="2">
    <source>
        <dbReference type="Proteomes" id="UP000555103"/>
    </source>
</evidence>
<protein>
    <recommendedName>
        <fullName evidence="3">SprB repeat-containing protein</fullName>
    </recommendedName>
</protein>
<proteinExistence type="predicted"/>
<name>A0A840CPI7_9BACT</name>
<gene>
    <name evidence="1" type="ORF">GGR21_001909</name>
</gene>
<evidence type="ECO:0000313" key="1">
    <source>
        <dbReference type="EMBL" id="MBB4036008.1"/>
    </source>
</evidence>
<comment type="caution">
    <text evidence="1">The sequence shown here is derived from an EMBL/GenBank/DDBJ whole genome shotgun (WGS) entry which is preliminary data.</text>
</comment>
<reference evidence="1 2" key="1">
    <citation type="submission" date="2020-08" db="EMBL/GenBank/DDBJ databases">
        <title>Genomic Encyclopedia of Type Strains, Phase IV (KMG-IV): sequencing the most valuable type-strain genomes for metagenomic binning, comparative biology and taxonomic classification.</title>
        <authorList>
            <person name="Goeker M."/>
        </authorList>
    </citation>
    <scope>NUCLEOTIDE SEQUENCE [LARGE SCALE GENOMIC DNA]</scope>
    <source>
        <strain evidence="1 2">DSM 104969</strain>
    </source>
</reference>
<dbReference type="RefSeq" id="WP_183306926.1">
    <property type="nucleotide sequence ID" value="NZ_JACIEP010000006.1"/>
</dbReference>
<accession>A0A840CPI7</accession>
<dbReference type="Gene3D" id="2.60.40.2700">
    <property type="match status" value="1"/>
</dbReference>
<dbReference type="Gene3D" id="2.60.40.10">
    <property type="entry name" value="Immunoglobulins"/>
    <property type="match status" value="1"/>
</dbReference>
<dbReference type="InterPro" id="IPR013783">
    <property type="entry name" value="Ig-like_fold"/>
</dbReference>
<dbReference type="EMBL" id="JACIEP010000006">
    <property type="protein sequence ID" value="MBB4036008.1"/>
    <property type="molecule type" value="Genomic_DNA"/>
</dbReference>
<dbReference type="Proteomes" id="UP000555103">
    <property type="component" value="Unassembled WGS sequence"/>
</dbReference>